<evidence type="ECO:0000256" key="5">
    <source>
        <dbReference type="ARBA" id="ARBA00022692"/>
    </source>
</evidence>
<sequence length="423" mass="47161">MTGAPSLPMIPLGGRREGSKFTDESMPQSKRSRNRWYYGCSFRLQIFRTVGLLITVYIWKISGAASSSMDVLLSMSPNVTIFSCFTDLEDFREVFKSVEENAIQRQTCCETILSAWYMITQQEKLSSTYLSASDCQLQLAEVPVIEGVGALSTAFFSWIVPVSEDSLMSKKQLIQLLYQGEGKPLKTIENPTSPYHLFANANGNGNQDGLWSSPSSSALGPNGGMHRLLHHSLPLRSGISSYYLYFVVPQGMFIDIDDPLETNSKTTAIPIPSPDAKCSFELYPLGSPQATAFLHLHAAKVCDIEQPAFVSGQHLLVWHIDTVEGNNQNLEFATKLHFRYPQPSSNLQQNLNLPKPIFFTLTDTTSTVGNEKPLRLEILERVWVAAGNDNDHDWVMWTTVASCLLGVVLMLQDISKISMWDDV</sequence>
<keyword evidence="12" id="KW-1185">Reference proteome</keyword>
<evidence type="ECO:0000256" key="10">
    <source>
        <dbReference type="SAM" id="MobiDB-lite"/>
    </source>
</evidence>
<evidence type="ECO:0000256" key="2">
    <source>
        <dbReference type="ARBA" id="ARBA00004687"/>
    </source>
</evidence>
<evidence type="ECO:0000256" key="6">
    <source>
        <dbReference type="ARBA" id="ARBA00022824"/>
    </source>
</evidence>
<organism evidence="11 12">
    <name type="scientific">Nitzschia inconspicua</name>
    <dbReference type="NCBI Taxonomy" id="303405"/>
    <lineage>
        <taxon>Eukaryota</taxon>
        <taxon>Sar</taxon>
        <taxon>Stramenopiles</taxon>
        <taxon>Ochrophyta</taxon>
        <taxon>Bacillariophyta</taxon>
        <taxon>Bacillariophyceae</taxon>
        <taxon>Bacillariophycidae</taxon>
        <taxon>Bacillariales</taxon>
        <taxon>Bacillariaceae</taxon>
        <taxon>Nitzschia</taxon>
    </lineage>
</organism>
<protein>
    <submittedName>
        <fullName evidence="11">Glycosylphosphatidylinositol-mannosyltransferase</fullName>
    </submittedName>
</protein>
<feature type="region of interest" description="Disordered" evidence="10">
    <location>
        <begin position="1"/>
        <end position="27"/>
    </location>
</feature>
<keyword evidence="7" id="KW-1133">Transmembrane helix</keyword>
<evidence type="ECO:0000256" key="8">
    <source>
        <dbReference type="ARBA" id="ARBA00023136"/>
    </source>
</evidence>
<name>A0A9K3PT58_9STRA</name>
<accession>A0A9K3PT58</accession>
<evidence type="ECO:0000256" key="1">
    <source>
        <dbReference type="ARBA" id="ARBA00004389"/>
    </source>
</evidence>
<evidence type="ECO:0000313" key="12">
    <source>
        <dbReference type="Proteomes" id="UP000693970"/>
    </source>
</evidence>
<comment type="caution">
    <text evidence="11">The sequence shown here is derived from an EMBL/GenBank/DDBJ whole genome shotgun (WGS) entry which is preliminary data.</text>
</comment>
<evidence type="ECO:0000256" key="7">
    <source>
        <dbReference type="ARBA" id="ARBA00022989"/>
    </source>
</evidence>
<dbReference type="AlphaFoldDB" id="A0A9K3PT58"/>
<evidence type="ECO:0000313" key="11">
    <source>
        <dbReference type="EMBL" id="KAG7358468.1"/>
    </source>
</evidence>
<keyword evidence="5" id="KW-0812">Transmembrane</keyword>
<proteinExistence type="inferred from homology"/>
<evidence type="ECO:0000256" key="3">
    <source>
        <dbReference type="ARBA" id="ARBA00010345"/>
    </source>
</evidence>
<evidence type="ECO:0000256" key="9">
    <source>
        <dbReference type="ARBA" id="ARBA00023180"/>
    </source>
</evidence>
<keyword evidence="4" id="KW-0337">GPI-anchor biosynthesis</keyword>
<dbReference type="EMBL" id="JAGRRH010000014">
    <property type="protein sequence ID" value="KAG7358468.1"/>
    <property type="molecule type" value="Genomic_DNA"/>
</dbReference>
<reference evidence="11" key="1">
    <citation type="journal article" date="2021" name="Sci. Rep.">
        <title>Diploid genomic architecture of Nitzschia inconspicua, an elite biomass production diatom.</title>
        <authorList>
            <person name="Oliver A."/>
            <person name="Podell S."/>
            <person name="Pinowska A."/>
            <person name="Traller J.C."/>
            <person name="Smith S.R."/>
            <person name="McClure R."/>
            <person name="Beliaev A."/>
            <person name="Bohutskyi P."/>
            <person name="Hill E.A."/>
            <person name="Rabines A."/>
            <person name="Zheng H."/>
            <person name="Allen L.Z."/>
            <person name="Kuo A."/>
            <person name="Grigoriev I.V."/>
            <person name="Allen A.E."/>
            <person name="Hazlebeck D."/>
            <person name="Allen E.E."/>
        </authorList>
    </citation>
    <scope>NUCLEOTIDE SEQUENCE</scope>
    <source>
        <strain evidence="11">Hildebrandi</strain>
    </source>
</reference>
<evidence type="ECO:0000256" key="4">
    <source>
        <dbReference type="ARBA" id="ARBA00022502"/>
    </source>
</evidence>
<reference evidence="11" key="2">
    <citation type="submission" date="2021-04" db="EMBL/GenBank/DDBJ databases">
        <authorList>
            <person name="Podell S."/>
        </authorList>
    </citation>
    <scope>NUCLEOTIDE SEQUENCE</scope>
    <source>
        <strain evidence="11">Hildebrandi</strain>
    </source>
</reference>
<gene>
    <name evidence="11" type="ORF">IV203_015056</name>
</gene>
<dbReference type="GO" id="GO:0005789">
    <property type="term" value="C:endoplasmic reticulum membrane"/>
    <property type="evidence" value="ECO:0007669"/>
    <property type="project" value="UniProtKB-SubCell"/>
</dbReference>
<dbReference type="OrthoDB" id="53696at2759"/>
<comment type="subcellular location">
    <subcellularLocation>
        <location evidence="1">Endoplasmic reticulum membrane</location>
        <topology evidence="1">Single-pass membrane protein</topology>
    </subcellularLocation>
</comment>
<dbReference type="InterPro" id="IPR013233">
    <property type="entry name" value="PIG-X/PBN1"/>
</dbReference>
<keyword evidence="9" id="KW-0325">Glycoprotein</keyword>
<feature type="compositionally biased region" description="Basic and acidic residues" evidence="10">
    <location>
        <begin position="14"/>
        <end position="23"/>
    </location>
</feature>
<dbReference type="Proteomes" id="UP000693970">
    <property type="component" value="Unassembled WGS sequence"/>
</dbReference>
<keyword evidence="8" id="KW-0472">Membrane</keyword>
<comment type="similarity">
    <text evidence="3">Belongs to the PIGX family.</text>
</comment>
<comment type="pathway">
    <text evidence="2">Glycolipid biosynthesis; glycosylphosphatidylinositol-anchor biosynthesis.</text>
</comment>
<dbReference type="GO" id="GO:0006506">
    <property type="term" value="P:GPI anchor biosynthetic process"/>
    <property type="evidence" value="ECO:0007669"/>
    <property type="project" value="UniProtKB-KW"/>
</dbReference>
<keyword evidence="6" id="KW-0256">Endoplasmic reticulum</keyword>
<dbReference type="Pfam" id="PF08320">
    <property type="entry name" value="PIG-X"/>
    <property type="match status" value="1"/>
</dbReference>